<sequence>MKHRSIYRSLLWFGFAIGVIPVLAFGVFSYMKSSGEIRSHLDQTSHDLLRQLAGNVEQVLKNTDTNLNQVVNSAAVQDALYQPITSREFALNNSFRKNLSNLQSGGSPVTDVVLLNFSDNWLINNERLYEFEEFPAKDALLAFNDLPYDSSWSLRQTGSLGSPSSEVSGCKYTIALSKKLPVRSSEKRGLAMAYIPSCRLDQWVDLESDFQDMFIIGPDRHLLFHRDPALTGMSAMDTGYITKETLDRLTEESGQMEVEAGRGDYTLTYVRSDYNGWIYVLVTDLNLMSAQSTQLAWVMLIIFLAIVSVTLCFVWLGSRSMYTPIQSLLQRIGKRQPVRAQNEFQMIEEHLDHLTASNSYMKKEISINTRQLRVLFLMKLYQGQLKESEIGEQIARYGLGERMKQWDRLAVVAMQTDTLEGTPYSPGDADLLLFAANNIVEESLGPEICFPPVTLDQTQITLIGAAGMTEDAFRRHVFSLTETMRRNMEAYLKLSISMGISLPFRSVRESARGYREAADALKHRLKLGTGVTIHFADVNRGHHSALYHYPRQLLHELTDAVKLADEEKALGILHQWMEETFSAERSPGEYQIALVRLLNDLMILMQESGITLSQLEAEEYAQLYNELLQLYVPGEIEKWFARRLVAPLARIFQERGDSQYRNLSEAMIDMIHKRFDTDFTLEECASILHYNTHYLSGVFKRETNQLFSEYLAAYRVHMAKRWLVETDMPIKDIAERLTYNNSQNFIRFFRKQEGITPGQYRERNRQDGGGAASPTK</sequence>
<dbReference type="EMBL" id="JBJURJ010000011">
    <property type="protein sequence ID" value="MFM9330153.1"/>
    <property type="molecule type" value="Genomic_DNA"/>
</dbReference>
<reference evidence="1" key="1">
    <citation type="submission" date="2024-12" db="EMBL/GenBank/DDBJ databases">
        <authorList>
            <person name="Wu N."/>
        </authorList>
    </citation>
    <scope>NUCLEOTIDE SEQUENCE</scope>
    <source>
        <strain evidence="1">P15</strain>
    </source>
</reference>
<organism evidence="1 2">
    <name type="scientific">Paenibacillus mesotrionivorans</name>
    <dbReference type="NCBI Taxonomy" id="3160968"/>
    <lineage>
        <taxon>Bacteria</taxon>
        <taxon>Bacillati</taxon>
        <taxon>Bacillota</taxon>
        <taxon>Bacilli</taxon>
        <taxon>Bacillales</taxon>
        <taxon>Paenibacillaceae</taxon>
        <taxon>Paenibacillus</taxon>
    </lineage>
</organism>
<dbReference type="Proteomes" id="UP001631969">
    <property type="component" value="Unassembled WGS sequence"/>
</dbReference>
<name>A0ACC7NZH5_9BACL</name>
<evidence type="ECO:0000313" key="1">
    <source>
        <dbReference type="EMBL" id="MFM9330153.1"/>
    </source>
</evidence>
<protein>
    <submittedName>
        <fullName evidence="1">AraC family transcriptional regulator</fullName>
    </submittedName>
</protein>
<comment type="caution">
    <text evidence="1">The sequence shown here is derived from an EMBL/GenBank/DDBJ whole genome shotgun (WGS) entry which is preliminary data.</text>
</comment>
<accession>A0ACC7NZH5</accession>
<evidence type="ECO:0000313" key="2">
    <source>
        <dbReference type="Proteomes" id="UP001631969"/>
    </source>
</evidence>
<keyword evidence="2" id="KW-1185">Reference proteome</keyword>
<proteinExistence type="predicted"/>
<gene>
    <name evidence="1" type="ORF">ACI1P1_17780</name>
</gene>